<name>A0A8H9FZ48_9SPHI</name>
<dbReference type="InterPro" id="IPR006145">
    <property type="entry name" value="PsdUridine_synth_RsuA/RluA"/>
</dbReference>
<dbReference type="GO" id="GO:0140098">
    <property type="term" value="F:catalytic activity, acting on RNA"/>
    <property type="evidence" value="ECO:0007669"/>
    <property type="project" value="UniProtKB-ARBA"/>
</dbReference>
<dbReference type="PANTHER" id="PTHR21600">
    <property type="entry name" value="MITOCHONDRIAL RNA PSEUDOURIDINE SYNTHASE"/>
    <property type="match status" value="1"/>
</dbReference>
<dbReference type="RefSeq" id="WP_094280844.1">
    <property type="nucleotide sequence ID" value="NZ_BMKM01000004.1"/>
</dbReference>
<evidence type="ECO:0000256" key="2">
    <source>
        <dbReference type="ARBA" id="ARBA00023235"/>
    </source>
</evidence>
<evidence type="ECO:0000259" key="3">
    <source>
        <dbReference type="Pfam" id="PF00849"/>
    </source>
</evidence>
<dbReference type="InterPro" id="IPR020103">
    <property type="entry name" value="PsdUridine_synth_cat_dom_sf"/>
</dbReference>
<dbReference type="Proteomes" id="UP000614460">
    <property type="component" value="Unassembled WGS sequence"/>
</dbReference>
<proteinExistence type="inferred from homology"/>
<dbReference type="InterPro" id="IPR050188">
    <property type="entry name" value="RluA_PseudoU_synthase"/>
</dbReference>
<dbReference type="Gene3D" id="3.30.2350.10">
    <property type="entry name" value="Pseudouridine synthase"/>
    <property type="match status" value="1"/>
</dbReference>
<feature type="domain" description="Pseudouridine synthase RsuA/RluA-like" evidence="3">
    <location>
        <begin position="14"/>
        <end position="169"/>
    </location>
</feature>
<evidence type="ECO:0000313" key="4">
    <source>
        <dbReference type="EMBL" id="GGE22696.1"/>
    </source>
</evidence>
<evidence type="ECO:0000256" key="1">
    <source>
        <dbReference type="ARBA" id="ARBA00010876"/>
    </source>
</evidence>
<dbReference type="Pfam" id="PF00849">
    <property type="entry name" value="PseudoU_synth_2"/>
    <property type="match status" value="1"/>
</dbReference>
<reference evidence="4" key="2">
    <citation type="submission" date="2020-09" db="EMBL/GenBank/DDBJ databases">
        <authorList>
            <person name="Sun Q."/>
            <person name="Zhou Y."/>
        </authorList>
    </citation>
    <scope>NUCLEOTIDE SEQUENCE</scope>
    <source>
        <strain evidence="4">CGMCC 1.15966</strain>
    </source>
</reference>
<organism evidence="4 5">
    <name type="scientific">Sphingobacterium cellulitidis</name>
    <dbReference type="NCBI Taxonomy" id="1768011"/>
    <lineage>
        <taxon>Bacteria</taxon>
        <taxon>Pseudomonadati</taxon>
        <taxon>Bacteroidota</taxon>
        <taxon>Sphingobacteriia</taxon>
        <taxon>Sphingobacteriales</taxon>
        <taxon>Sphingobacteriaceae</taxon>
        <taxon>Sphingobacterium</taxon>
    </lineage>
</organism>
<dbReference type="GO" id="GO:0003723">
    <property type="term" value="F:RNA binding"/>
    <property type="evidence" value="ECO:0007669"/>
    <property type="project" value="InterPro"/>
</dbReference>
<dbReference type="EMBL" id="BMKM01000004">
    <property type="protein sequence ID" value="GGE22696.1"/>
    <property type="molecule type" value="Genomic_DNA"/>
</dbReference>
<keyword evidence="2" id="KW-0413">Isomerase</keyword>
<comment type="caution">
    <text evidence="4">The sequence shown here is derived from an EMBL/GenBank/DDBJ whole genome shotgun (WGS) entry which is preliminary data.</text>
</comment>
<dbReference type="GO" id="GO:0006396">
    <property type="term" value="P:RNA processing"/>
    <property type="evidence" value="ECO:0007669"/>
    <property type="project" value="UniProtKB-ARBA"/>
</dbReference>
<comment type="similarity">
    <text evidence="1">Belongs to the pseudouridine synthase RluA family.</text>
</comment>
<dbReference type="AlphaFoldDB" id="A0A8H9FZ48"/>
<dbReference type="PANTHER" id="PTHR21600:SF83">
    <property type="entry name" value="PSEUDOURIDYLATE SYNTHASE RPUSD4, MITOCHONDRIAL"/>
    <property type="match status" value="1"/>
</dbReference>
<dbReference type="GO" id="GO:0009982">
    <property type="term" value="F:pseudouridine synthase activity"/>
    <property type="evidence" value="ECO:0007669"/>
    <property type="project" value="InterPro"/>
</dbReference>
<dbReference type="GO" id="GO:0001522">
    <property type="term" value="P:pseudouridine synthesis"/>
    <property type="evidence" value="ECO:0007669"/>
    <property type="project" value="InterPro"/>
</dbReference>
<sequence length="233" mass="26779">MSISEKDVLYEDNHLIAINKRGGDIVQVDVSGDASMEDMLKDFLAKKYNKPNAAFLGVIHRLDRPVSGMILFAKTSKGLDRMNRLFHDRKVEKTYLALVREKPKHPKGTLKNWLLRDRKKMITKAYDREVKNGSYAELNYEVVGQLDGYYLLKVNPLTGRTHQIRSQLAYMGCPIVGDNKYGYQRGSHRRTICLHSRSLSFVHPIKEEAMIIKAPLPEDGFWEKFNVLIKGNI</sequence>
<keyword evidence="5" id="KW-1185">Reference proteome</keyword>
<gene>
    <name evidence="4" type="ORF">GCM10011516_20470</name>
</gene>
<dbReference type="SUPFAM" id="SSF55120">
    <property type="entry name" value="Pseudouridine synthase"/>
    <property type="match status" value="1"/>
</dbReference>
<dbReference type="CDD" id="cd02869">
    <property type="entry name" value="PseudoU_synth_RluA_like"/>
    <property type="match status" value="1"/>
</dbReference>
<reference evidence="4" key="1">
    <citation type="journal article" date="2014" name="Int. J. Syst. Evol. Microbiol.">
        <title>Complete genome sequence of Corynebacterium casei LMG S-19264T (=DSM 44701T), isolated from a smear-ripened cheese.</title>
        <authorList>
            <consortium name="US DOE Joint Genome Institute (JGI-PGF)"/>
            <person name="Walter F."/>
            <person name="Albersmeier A."/>
            <person name="Kalinowski J."/>
            <person name="Ruckert C."/>
        </authorList>
    </citation>
    <scope>NUCLEOTIDE SEQUENCE</scope>
    <source>
        <strain evidence="4">CGMCC 1.15966</strain>
    </source>
</reference>
<accession>A0A8H9FZ48</accession>
<protein>
    <submittedName>
        <fullName evidence="4">RNA pseudouridine synthase</fullName>
    </submittedName>
</protein>
<evidence type="ECO:0000313" key="5">
    <source>
        <dbReference type="Proteomes" id="UP000614460"/>
    </source>
</evidence>